<dbReference type="Gene3D" id="1.20.910.10">
    <property type="entry name" value="Heme oxygenase-like"/>
    <property type="match status" value="1"/>
</dbReference>
<dbReference type="NCBIfam" id="TIGR00693">
    <property type="entry name" value="thiE"/>
    <property type="match status" value="1"/>
</dbReference>
<comment type="cofactor">
    <cofactor evidence="18">
        <name>Mg(2+)</name>
        <dbReference type="ChEBI" id="CHEBI:18420"/>
    </cofactor>
    <text evidence="18">Binds 1 Mg(2+) ion per subunit.</text>
</comment>
<dbReference type="GO" id="GO:0008902">
    <property type="term" value="F:hydroxymethylpyrimidine kinase activity"/>
    <property type="evidence" value="ECO:0007669"/>
    <property type="project" value="UniProtKB-EC"/>
</dbReference>
<feature type="binding site" evidence="18">
    <location>
        <position position="93"/>
    </location>
    <ligand>
        <name>Mg(2+)</name>
        <dbReference type="ChEBI" id="CHEBI:18420"/>
    </ligand>
</feature>
<sequence length="707" mass="73965">MNAALSLYLVTDAAACGDRGVIDTVREAVAGGVTIVQLRDKHATDAESADLLVELSAAIDGRAMLVVNDRLDAVQQARARGARVDGVHLGQSDAAVQRARELLGPDALIGLTANTPAHLDAVRALPAGTVDYVGVGVIRPTSTKPDHPPALGIDGFAALAAASPVPAVAIGGVGITDVAELRDAGAAGVAVVSALCAAEDPRATARDFRRQWRGQRPPRVLSIAGSDASGGAGIQADLKSIAANGGYGMTAITALTAQNTQGVRDVHVPSAEFLRAQLDAIADDIEIDAVKIGMLANADIIRTVGEWLTQHRPGTVVLDPVMVATSGDRLLDADAEQALLDLASHADLLTPNLSELAVLAGHPVQSWGDALTAAQEIAARTGALVLAKGGHLAFAEAPDALVGRDGVIAEYTAERIETTSTHGTGCSLSSALATAHARGMDWPQAVHSSRQWLRESLRAAGALEVGRGSGPISHFAGLWKRGGLATRPIAADVRVDWWNSTASVRRDIDALPFIRALADGTLERERFLSYLAQDALYLREYARVMAEAARLAPTAAEQAFWAQSAQGAIAGELELHASWLTPSTGISADTFAAEPSAVATAYLDHLRAAAFTGDYAVLIAAVLPCFWLYTDLGVRLHAGEFGAHALDPDHPFASWLATYADPAFAIATEQAIEYVTAAAAVADEARRERMHRAFAVAAEHERAFFDL</sequence>
<dbReference type="InterPro" id="IPR034291">
    <property type="entry name" value="TMP_synthase"/>
</dbReference>
<feature type="binding site" evidence="18">
    <location>
        <position position="172"/>
    </location>
    <ligand>
        <name>2-[(2R,5Z)-2-carboxy-4-methylthiazol-5(2H)-ylidene]ethyl phosphate</name>
        <dbReference type="ChEBI" id="CHEBI:62899"/>
    </ligand>
</feature>
<keyword evidence="13 18" id="KW-0784">Thiamine biosynthesis</keyword>
<dbReference type="AlphaFoldDB" id="A0A1R4KTB6"/>
<dbReference type="InterPro" id="IPR036206">
    <property type="entry name" value="ThiamineP_synth_sf"/>
</dbReference>
<evidence type="ECO:0000256" key="18">
    <source>
        <dbReference type="HAMAP-Rule" id="MF_00097"/>
    </source>
</evidence>
<gene>
    <name evidence="18" type="primary">thiE</name>
    <name evidence="22" type="ORF">FM104_16215</name>
</gene>
<dbReference type="NCBIfam" id="NF011301">
    <property type="entry name" value="PRK14713.1"/>
    <property type="match status" value="1"/>
</dbReference>
<dbReference type="GO" id="GO:0009228">
    <property type="term" value="P:thiamine biosynthetic process"/>
    <property type="evidence" value="ECO:0007669"/>
    <property type="project" value="UniProtKB-KW"/>
</dbReference>
<feature type="domain" description="Thiaminase-2/PQQC" evidence="20">
    <location>
        <begin position="512"/>
        <end position="705"/>
    </location>
</feature>
<evidence type="ECO:0000256" key="11">
    <source>
        <dbReference type="ARBA" id="ARBA00022840"/>
    </source>
</evidence>
<dbReference type="RefSeq" id="WP_256971709.1">
    <property type="nucleotide sequence ID" value="NZ_FUKO01000049.1"/>
</dbReference>
<dbReference type="GO" id="GO:0000287">
    <property type="term" value="F:magnesium ion binding"/>
    <property type="evidence" value="ECO:0007669"/>
    <property type="project" value="UniProtKB-UniRule"/>
</dbReference>
<reference evidence="22 23" key="1">
    <citation type="submission" date="2017-02" db="EMBL/GenBank/DDBJ databases">
        <authorList>
            <person name="Peterson S.W."/>
        </authorList>
    </citation>
    <scope>NUCLEOTIDE SEQUENCE [LARGE SCALE GENOMIC DNA]</scope>
    <source>
        <strain evidence="22 23">B Mb 05.01</strain>
    </source>
</reference>
<dbReference type="GO" id="GO:0008972">
    <property type="term" value="F:phosphomethylpyrimidine kinase activity"/>
    <property type="evidence" value="ECO:0007669"/>
    <property type="project" value="UniProtKB-EC"/>
</dbReference>
<dbReference type="EMBL" id="FUKO01000049">
    <property type="protein sequence ID" value="SJN47512.1"/>
    <property type="molecule type" value="Genomic_DNA"/>
</dbReference>
<feature type="domain" description="Pyridoxamine kinase/Phosphomethylpyrimidine kinase" evidence="21">
    <location>
        <begin position="227"/>
        <end position="472"/>
    </location>
</feature>
<dbReference type="HAMAP" id="MF_00097">
    <property type="entry name" value="TMP_synthase"/>
    <property type="match status" value="1"/>
</dbReference>
<evidence type="ECO:0000256" key="5">
    <source>
        <dbReference type="ARBA" id="ARBA00004769"/>
    </source>
</evidence>
<comment type="similarity">
    <text evidence="18">Belongs to the thiamine-phosphate synthase family.</text>
</comment>
<evidence type="ECO:0000256" key="2">
    <source>
        <dbReference type="ARBA" id="ARBA00000565"/>
    </source>
</evidence>
<evidence type="ECO:0000256" key="14">
    <source>
        <dbReference type="ARBA" id="ARBA00023268"/>
    </source>
</evidence>
<dbReference type="SUPFAM" id="SSF51391">
    <property type="entry name" value="Thiamin phosphate synthase"/>
    <property type="match status" value="1"/>
</dbReference>
<proteinExistence type="inferred from homology"/>
<dbReference type="Pfam" id="PF03070">
    <property type="entry name" value="TENA_THI-4"/>
    <property type="match status" value="1"/>
</dbReference>
<dbReference type="PANTHER" id="PTHR20858">
    <property type="entry name" value="PHOSPHOMETHYLPYRIMIDINE KINASE"/>
    <property type="match status" value="1"/>
</dbReference>
<dbReference type="Proteomes" id="UP000196320">
    <property type="component" value="Unassembled WGS sequence"/>
</dbReference>
<evidence type="ECO:0000256" key="6">
    <source>
        <dbReference type="ARBA" id="ARBA00005165"/>
    </source>
</evidence>
<keyword evidence="11" id="KW-0067">ATP-binding</keyword>
<keyword evidence="7 18" id="KW-0808">Transferase</keyword>
<comment type="pathway">
    <text evidence="5">Cofactor biosynthesis; thiamine diphosphate biosynthesis; 4-amino-2-methyl-5-diphosphomethylpyrimidine from 5-amino-1-(5-phospho-D-ribosyl)imidazole: step 3/3.</text>
</comment>
<evidence type="ECO:0000259" key="19">
    <source>
        <dbReference type="Pfam" id="PF02581"/>
    </source>
</evidence>
<dbReference type="GO" id="GO:0005829">
    <property type="term" value="C:cytosol"/>
    <property type="evidence" value="ECO:0007669"/>
    <property type="project" value="TreeGrafter"/>
</dbReference>
<evidence type="ECO:0000313" key="23">
    <source>
        <dbReference type="Proteomes" id="UP000196320"/>
    </source>
</evidence>
<evidence type="ECO:0000313" key="22">
    <source>
        <dbReference type="EMBL" id="SJN47512.1"/>
    </source>
</evidence>
<dbReference type="InterPro" id="IPR016084">
    <property type="entry name" value="Haem_Oase-like_multi-hlx"/>
</dbReference>
<dbReference type="CDD" id="cd19365">
    <property type="entry name" value="TenA_C-like"/>
    <property type="match status" value="1"/>
</dbReference>
<dbReference type="InterPro" id="IPR022998">
    <property type="entry name" value="ThiamineP_synth_TenI"/>
</dbReference>
<dbReference type="Pfam" id="PF02581">
    <property type="entry name" value="TMP-TENI"/>
    <property type="match status" value="1"/>
</dbReference>
<evidence type="ECO:0000259" key="20">
    <source>
        <dbReference type="Pfam" id="PF03070"/>
    </source>
</evidence>
<accession>A0A1R4KTB6</accession>
<dbReference type="SUPFAM" id="SSF48613">
    <property type="entry name" value="Heme oxygenase-like"/>
    <property type="match status" value="1"/>
</dbReference>
<evidence type="ECO:0000256" key="12">
    <source>
        <dbReference type="ARBA" id="ARBA00022842"/>
    </source>
</evidence>
<evidence type="ECO:0000256" key="7">
    <source>
        <dbReference type="ARBA" id="ARBA00022679"/>
    </source>
</evidence>
<feature type="binding site" evidence="18">
    <location>
        <begin position="37"/>
        <end position="41"/>
    </location>
    <ligand>
        <name>4-amino-2-methyl-5-(diphosphooxymethyl)pyrimidine</name>
        <dbReference type="ChEBI" id="CHEBI:57841"/>
    </ligand>
</feature>
<dbReference type="Pfam" id="PF08543">
    <property type="entry name" value="Phos_pyr_kin"/>
    <property type="match status" value="1"/>
</dbReference>
<dbReference type="GO" id="GO:0009229">
    <property type="term" value="P:thiamine diphosphate biosynthetic process"/>
    <property type="evidence" value="ECO:0007669"/>
    <property type="project" value="UniProtKB-UniRule"/>
</dbReference>
<feature type="binding site" evidence="18">
    <location>
        <position position="144"/>
    </location>
    <ligand>
        <name>4-amino-2-methyl-5-(diphosphooxymethyl)pyrimidine</name>
        <dbReference type="ChEBI" id="CHEBI:57841"/>
    </ligand>
</feature>
<feature type="domain" description="Thiamine phosphate synthase/TenI" evidence="19">
    <location>
        <begin position="7"/>
        <end position="195"/>
    </location>
</feature>
<comment type="catalytic activity">
    <reaction evidence="16 18">
        <text>2-(2-carboxy-4-methylthiazol-5-yl)ethyl phosphate + 4-amino-2-methyl-5-(diphosphooxymethyl)pyrimidine + 2 H(+) = thiamine phosphate + CO2 + diphosphate</text>
        <dbReference type="Rhea" id="RHEA:47848"/>
        <dbReference type="ChEBI" id="CHEBI:15378"/>
        <dbReference type="ChEBI" id="CHEBI:16526"/>
        <dbReference type="ChEBI" id="CHEBI:33019"/>
        <dbReference type="ChEBI" id="CHEBI:37575"/>
        <dbReference type="ChEBI" id="CHEBI:57841"/>
        <dbReference type="ChEBI" id="CHEBI:62890"/>
        <dbReference type="EC" id="2.5.1.3"/>
    </reaction>
</comment>
<feature type="binding site" evidence="18">
    <location>
        <begin position="192"/>
        <end position="193"/>
    </location>
    <ligand>
        <name>2-[(2R,5Z)-2-carboxy-4-methylthiazol-5(2H)-ylidene]ethyl phosphate</name>
        <dbReference type="ChEBI" id="CHEBI:62899"/>
    </ligand>
</feature>
<feature type="binding site" evidence="18">
    <location>
        <position position="68"/>
    </location>
    <ligand>
        <name>4-amino-2-methyl-5-(diphosphooxymethyl)pyrimidine</name>
        <dbReference type="ChEBI" id="CHEBI:57841"/>
    </ligand>
</feature>
<comment type="catalytic activity">
    <reaction evidence="15 18">
        <text>4-methyl-5-(2-phosphooxyethyl)-thiazole + 4-amino-2-methyl-5-(diphosphooxymethyl)pyrimidine + H(+) = thiamine phosphate + diphosphate</text>
        <dbReference type="Rhea" id="RHEA:22328"/>
        <dbReference type="ChEBI" id="CHEBI:15378"/>
        <dbReference type="ChEBI" id="CHEBI:33019"/>
        <dbReference type="ChEBI" id="CHEBI:37575"/>
        <dbReference type="ChEBI" id="CHEBI:57841"/>
        <dbReference type="ChEBI" id="CHEBI:58296"/>
        <dbReference type="EC" id="2.5.1.3"/>
    </reaction>
</comment>
<comment type="function">
    <text evidence="4">Catalyzes the phosphorylation of hydroxymethylpyrimidine phosphate (HMP-P) to HMP-PP, and of HMP to HMP-P.</text>
</comment>
<dbReference type="CDD" id="cd01169">
    <property type="entry name" value="HMPP_kinase"/>
    <property type="match status" value="1"/>
</dbReference>
<keyword evidence="14" id="KW-0511">Multifunctional enzyme</keyword>
<organism evidence="22 23">
    <name type="scientific">Microbacterium esteraromaticum</name>
    <dbReference type="NCBI Taxonomy" id="57043"/>
    <lineage>
        <taxon>Bacteria</taxon>
        <taxon>Bacillati</taxon>
        <taxon>Actinomycetota</taxon>
        <taxon>Actinomycetes</taxon>
        <taxon>Micrococcales</taxon>
        <taxon>Microbacteriaceae</taxon>
        <taxon>Microbacterium</taxon>
    </lineage>
</organism>
<dbReference type="NCBIfam" id="TIGR00097">
    <property type="entry name" value="HMP-P_kinase"/>
    <property type="match status" value="1"/>
</dbReference>
<dbReference type="InterPro" id="IPR004305">
    <property type="entry name" value="Thiaminase-2/PQQC"/>
</dbReference>
<evidence type="ECO:0000259" key="21">
    <source>
        <dbReference type="Pfam" id="PF08543"/>
    </source>
</evidence>
<evidence type="ECO:0000256" key="13">
    <source>
        <dbReference type="ARBA" id="ARBA00022977"/>
    </source>
</evidence>
<dbReference type="InterPro" id="IPR029056">
    <property type="entry name" value="Ribokinase-like"/>
</dbReference>
<evidence type="ECO:0000256" key="10">
    <source>
        <dbReference type="ARBA" id="ARBA00022777"/>
    </source>
</evidence>
<comment type="catalytic activity">
    <reaction evidence="1">
        <text>4-amino-5-hydroxymethyl-2-methylpyrimidine + ATP = 4-amino-2-methyl-5-(phosphooxymethyl)pyrimidine + ADP + H(+)</text>
        <dbReference type="Rhea" id="RHEA:23096"/>
        <dbReference type="ChEBI" id="CHEBI:15378"/>
        <dbReference type="ChEBI" id="CHEBI:16892"/>
        <dbReference type="ChEBI" id="CHEBI:30616"/>
        <dbReference type="ChEBI" id="CHEBI:58354"/>
        <dbReference type="ChEBI" id="CHEBI:456216"/>
        <dbReference type="EC" id="2.7.1.49"/>
    </reaction>
</comment>
<evidence type="ECO:0000256" key="15">
    <source>
        <dbReference type="ARBA" id="ARBA00047334"/>
    </source>
</evidence>
<dbReference type="SUPFAM" id="SSF53613">
    <property type="entry name" value="Ribokinase-like"/>
    <property type="match status" value="1"/>
</dbReference>
<evidence type="ECO:0000256" key="16">
    <source>
        <dbReference type="ARBA" id="ARBA00047851"/>
    </source>
</evidence>
<dbReference type="CDD" id="cd00564">
    <property type="entry name" value="TMP_TenI"/>
    <property type="match status" value="1"/>
</dbReference>
<keyword evidence="10" id="KW-0418">Kinase</keyword>
<feature type="binding site" evidence="18">
    <location>
        <begin position="141"/>
        <end position="143"/>
    </location>
    <ligand>
        <name>2-[(2R,5Z)-2-carboxy-4-methylthiazol-5(2H)-ylidene]ethyl phosphate</name>
        <dbReference type="ChEBI" id="CHEBI:62899"/>
    </ligand>
</feature>
<comment type="pathway">
    <text evidence="6 18">Cofactor biosynthesis; thiamine diphosphate biosynthesis; thiamine phosphate from 4-amino-2-methyl-5-diphosphomethylpyrimidine and 4-methyl-5-(2-phosphoethyl)-thiazole: step 1/1.</text>
</comment>
<dbReference type="EC" id="2.5.1.3" evidence="18"/>
<comment type="catalytic activity">
    <reaction evidence="2">
        <text>4-amino-2-methyl-5-(phosphooxymethyl)pyrimidine + ATP = 4-amino-2-methyl-5-(diphosphooxymethyl)pyrimidine + ADP</text>
        <dbReference type="Rhea" id="RHEA:19893"/>
        <dbReference type="ChEBI" id="CHEBI:30616"/>
        <dbReference type="ChEBI" id="CHEBI:57841"/>
        <dbReference type="ChEBI" id="CHEBI:58354"/>
        <dbReference type="ChEBI" id="CHEBI:456216"/>
        <dbReference type="EC" id="2.7.4.7"/>
    </reaction>
</comment>
<evidence type="ECO:0000256" key="8">
    <source>
        <dbReference type="ARBA" id="ARBA00022723"/>
    </source>
</evidence>
<dbReference type="PANTHER" id="PTHR20858:SF17">
    <property type="entry name" value="HYDROXYMETHYLPYRIMIDINE_PHOSPHOMETHYLPYRIMIDINE KINASE THI20-RELATED"/>
    <property type="match status" value="1"/>
</dbReference>
<comment type="catalytic activity">
    <reaction evidence="17 18">
        <text>2-[(2R,5Z)-2-carboxy-4-methylthiazol-5(2H)-ylidene]ethyl phosphate + 4-amino-2-methyl-5-(diphosphooxymethyl)pyrimidine + 2 H(+) = thiamine phosphate + CO2 + diphosphate</text>
        <dbReference type="Rhea" id="RHEA:47844"/>
        <dbReference type="ChEBI" id="CHEBI:15378"/>
        <dbReference type="ChEBI" id="CHEBI:16526"/>
        <dbReference type="ChEBI" id="CHEBI:33019"/>
        <dbReference type="ChEBI" id="CHEBI:37575"/>
        <dbReference type="ChEBI" id="CHEBI:57841"/>
        <dbReference type="ChEBI" id="CHEBI:62899"/>
        <dbReference type="EC" id="2.5.1.3"/>
    </reaction>
</comment>
<dbReference type="GO" id="GO:0004789">
    <property type="term" value="F:thiamine-phosphate diphosphorylase activity"/>
    <property type="evidence" value="ECO:0007669"/>
    <property type="project" value="UniProtKB-UniRule"/>
</dbReference>
<dbReference type="InterPro" id="IPR004399">
    <property type="entry name" value="HMP/HMP-P_kinase_dom"/>
</dbReference>
<evidence type="ECO:0000256" key="9">
    <source>
        <dbReference type="ARBA" id="ARBA00022741"/>
    </source>
</evidence>
<keyword evidence="8 18" id="KW-0479">Metal-binding</keyword>
<dbReference type="Gene3D" id="3.20.20.70">
    <property type="entry name" value="Aldolase class I"/>
    <property type="match status" value="1"/>
</dbReference>
<evidence type="ECO:0000256" key="17">
    <source>
        <dbReference type="ARBA" id="ARBA00047883"/>
    </source>
</evidence>
<feature type="binding site" evidence="18">
    <location>
        <position position="112"/>
    </location>
    <ligand>
        <name>4-amino-2-methyl-5-(diphosphooxymethyl)pyrimidine</name>
        <dbReference type="ChEBI" id="CHEBI:57841"/>
    </ligand>
</feature>
<keyword evidence="9" id="KW-0547">Nucleotide-binding</keyword>
<dbReference type="InterPro" id="IPR013749">
    <property type="entry name" value="PM/HMP-P_kinase-1"/>
</dbReference>
<keyword evidence="23" id="KW-1185">Reference proteome</keyword>
<evidence type="ECO:0000256" key="1">
    <source>
        <dbReference type="ARBA" id="ARBA00000151"/>
    </source>
</evidence>
<protein>
    <recommendedName>
        <fullName evidence="18">Thiamine-phosphate synthase</fullName>
        <shortName evidence="18">TP synthase</shortName>
        <shortName evidence="18">TPS</shortName>
        <ecNumber evidence="18">2.5.1.3</ecNumber>
    </recommendedName>
    <alternativeName>
        <fullName evidence="18">Thiamine-phosphate pyrophosphorylase</fullName>
        <shortName evidence="18">TMP pyrophosphorylase</shortName>
        <shortName evidence="18">TMP-PPase</shortName>
    </alternativeName>
</protein>
<comment type="function">
    <text evidence="3 18">Condenses 4-methyl-5-(beta-hydroxyethyl)thiazole monophosphate (THZ-P) and 2-methyl-4-amino-5-hydroxymethyl pyrimidine pyrophosphate (HMP-PP) to form thiamine monophosphate (TMP).</text>
</comment>
<name>A0A1R4KTB6_9MICO</name>
<feature type="binding site" evidence="18">
    <location>
        <position position="69"/>
    </location>
    <ligand>
        <name>Mg(2+)</name>
        <dbReference type="ChEBI" id="CHEBI:18420"/>
    </ligand>
</feature>
<evidence type="ECO:0000256" key="4">
    <source>
        <dbReference type="ARBA" id="ARBA00003848"/>
    </source>
</evidence>
<dbReference type="Gene3D" id="3.40.1190.20">
    <property type="match status" value="1"/>
</dbReference>
<dbReference type="UniPathway" id="UPA00060">
    <property type="reaction ID" value="UER00138"/>
</dbReference>
<dbReference type="InterPro" id="IPR013785">
    <property type="entry name" value="Aldolase_TIM"/>
</dbReference>
<dbReference type="FunFam" id="3.40.1190.20:FF:000003">
    <property type="entry name" value="Phosphomethylpyrimidine kinase ThiD"/>
    <property type="match status" value="1"/>
</dbReference>
<dbReference type="GO" id="GO:0005524">
    <property type="term" value="F:ATP binding"/>
    <property type="evidence" value="ECO:0007669"/>
    <property type="project" value="UniProtKB-KW"/>
</dbReference>
<evidence type="ECO:0000256" key="3">
    <source>
        <dbReference type="ARBA" id="ARBA00003814"/>
    </source>
</evidence>
<keyword evidence="12 18" id="KW-0460">Magnesium</keyword>